<organism evidence="11 12">
    <name type="scientific">Deinococcus arboris</name>
    <dbReference type="NCBI Taxonomy" id="2682977"/>
    <lineage>
        <taxon>Bacteria</taxon>
        <taxon>Thermotogati</taxon>
        <taxon>Deinococcota</taxon>
        <taxon>Deinococci</taxon>
        <taxon>Deinococcales</taxon>
        <taxon>Deinococcaceae</taxon>
        <taxon>Deinococcus</taxon>
    </lineage>
</organism>
<dbReference type="SUPFAM" id="SSF51306">
    <property type="entry name" value="LexA/Signal peptidase"/>
    <property type="match status" value="1"/>
</dbReference>
<keyword evidence="4 7" id="KW-0645">Protease</keyword>
<dbReference type="Pfam" id="PF10502">
    <property type="entry name" value="Peptidase_S26"/>
    <property type="match status" value="1"/>
</dbReference>
<dbReference type="InterPro" id="IPR019533">
    <property type="entry name" value="Peptidase_S26"/>
</dbReference>
<gene>
    <name evidence="11" type="primary">lepB</name>
    <name evidence="11" type="ORF">GO986_01390</name>
</gene>
<feature type="region of interest" description="Disordered" evidence="9">
    <location>
        <begin position="213"/>
        <end position="245"/>
    </location>
</feature>
<evidence type="ECO:0000256" key="7">
    <source>
        <dbReference type="RuleBase" id="RU003993"/>
    </source>
</evidence>
<evidence type="ECO:0000256" key="3">
    <source>
        <dbReference type="ARBA" id="ARBA00013208"/>
    </source>
</evidence>
<dbReference type="EMBL" id="WQLB01000001">
    <property type="protein sequence ID" value="MVN85418.1"/>
    <property type="molecule type" value="Genomic_DNA"/>
</dbReference>
<keyword evidence="12" id="KW-1185">Reference proteome</keyword>
<dbReference type="NCBIfam" id="TIGR02227">
    <property type="entry name" value="sigpep_I_bact"/>
    <property type="match status" value="1"/>
</dbReference>
<evidence type="ECO:0000256" key="1">
    <source>
        <dbReference type="ARBA" id="ARBA00000677"/>
    </source>
</evidence>
<dbReference type="GO" id="GO:0004252">
    <property type="term" value="F:serine-type endopeptidase activity"/>
    <property type="evidence" value="ECO:0007669"/>
    <property type="project" value="InterPro"/>
</dbReference>
<dbReference type="PANTHER" id="PTHR43390">
    <property type="entry name" value="SIGNAL PEPTIDASE I"/>
    <property type="match status" value="1"/>
</dbReference>
<comment type="catalytic activity">
    <reaction evidence="1 7">
        <text>Cleavage of hydrophobic, N-terminal signal or leader sequences from secreted and periplasmic proteins.</text>
        <dbReference type="EC" id="3.4.21.89"/>
    </reaction>
</comment>
<dbReference type="PRINTS" id="PR00727">
    <property type="entry name" value="LEADERPTASE"/>
</dbReference>
<evidence type="ECO:0000256" key="4">
    <source>
        <dbReference type="ARBA" id="ARBA00022670"/>
    </source>
</evidence>
<evidence type="ECO:0000259" key="10">
    <source>
        <dbReference type="Pfam" id="PF10502"/>
    </source>
</evidence>
<feature type="domain" description="Peptidase S26" evidence="10">
    <location>
        <begin position="10"/>
        <end position="206"/>
    </location>
</feature>
<dbReference type="PANTHER" id="PTHR43390:SF1">
    <property type="entry name" value="CHLOROPLAST PROCESSING PEPTIDASE"/>
    <property type="match status" value="1"/>
</dbReference>
<dbReference type="RefSeq" id="WP_157457415.1">
    <property type="nucleotide sequence ID" value="NZ_WQLB01000001.1"/>
</dbReference>
<sequence>MTGDWRRAWGWVREWFQPLAVALLLTQFGASAVRVDGASMLPALRHGEWLVVGTAAGWAHRLGLSGYARGDIVVFKPPREAAYEWTNVYRGLPLPWRYRPFLVKRVAGLPGDRVALRGGVVWVNGQPLPEEATKTYWAAFCPDTTSLVANSVAASPTRTTLAEVTVPPGHYFVLGDNRSPGGSLDSRTFGPVPVADIAGRAAASVWPLLRPERAVPPCDGQPQPERRVKLEGETQIGPRLLQGTH</sequence>
<evidence type="ECO:0000313" key="12">
    <source>
        <dbReference type="Proteomes" id="UP000483286"/>
    </source>
</evidence>
<feature type="active site" evidence="6">
    <location>
        <position position="39"/>
    </location>
</feature>
<dbReference type="GO" id="GO:0006465">
    <property type="term" value="P:signal peptide processing"/>
    <property type="evidence" value="ECO:0007669"/>
    <property type="project" value="InterPro"/>
</dbReference>
<proteinExistence type="inferred from homology"/>
<dbReference type="InterPro" id="IPR000223">
    <property type="entry name" value="Pept_S26A_signal_pept_1"/>
</dbReference>
<reference evidence="11 12" key="1">
    <citation type="submission" date="2019-12" db="EMBL/GenBank/DDBJ databases">
        <title>Deinococcus sp. HMF7620 Genome sequencing and assembly.</title>
        <authorList>
            <person name="Kang H."/>
            <person name="Kim H."/>
            <person name="Joh K."/>
        </authorList>
    </citation>
    <scope>NUCLEOTIDE SEQUENCE [LARGE SCALE GENOMIC DNA]</scope>
    <source>
        <strain evidence="11 12">HMF7620</strain>
    </source>
</reference>
<dbReference type="PROSITE" id="PS00760">
    <property type="entry name" value="SPASE_I_2"/>
    <property type="match status" value="1"/>
</dbReference>
<dbReference type="InterPro" id="IPR019756">
    <property type="entry name" value="Pept_S26A_signal_pept_1_Ser-AS"/>
</dbReference>
<protein>
    <recommendedName>
        <fullName evidence="3 7">Signal peptidase I</fullName>
        <ecNumber evidence="3 7">3.4.21.89</ecNumber>
    </recommendedName>
</protein>
<dbReference type="InterPro" id="IPR019757">
    <property type="entry name" value="Pept_S26A_signal_pept_1_Lys-AS"/>
</dbReference>
<name>A0A7C9LIX3_9DEIO</name>
<dbReference type="EC" id="3.4.21.89" evidence="3 7"/>
<dbReference type="Proteomes" id="UP000483286">
    <property type="component" value="Unassembled WGS sequence"/>
</dbReference>
<dbReference type="PROSITE" id="PS00501">
    <property type="entry name" value="SPASE_I_1"/>
    <property type="match status" value="1"/>
</dbReference>
<comment type="subcellular location">
    <subcellularLocation>
        <location evidence="8">Membrane</location>
        <topology evidence="8">Single-pass type II membrane protein</topology>
    </subcellularLocation>
</comment>
<evidence type="ECO:0000256" key="9">
    <source>
        <dbReference type="SAM" id="MobiDB-lite"/>
    </source>
</evidence>
<feature type="active site" evidence="6">
    <location>
        <position position="104"/>
    </location>
</feature>
<evidence type="ECO:0000256" key="2">
    <source>
        <dbReference type="ARBA" id="ARBA00009370"/>
    </source>
</evidence>
<evidence type="ECO:0000256" key="5">
    <source>
        <dbReference type="ARBA" id="ARBA00022801"/>
    </source>
</evidence>
<dbReference type="AlphaFoldDB" id="A0A7C9LIX3"/>
<dbReference type="GO" id="GO:0016020">
    <property type="term" value="C:membrane"/>
    <property type="evidence" value="ECO:0007669"/>
    <property type="project" value="UniProtKB-SubCell"/>
</dbReference>
<evidence type="ECO:0000313" key="11">
    <source>
        <dbReference type="EMBL" id="MVN85418.1"/>
    </source>
</evidence>
<dbReference type="GO" id="GO:0009003">
    <property type="term" value="F:signal peptidase activity"/>
    <property type="evidence" value="ECO:0007669"/>
    <property type="project" value="UniProtKB-EC"/>
</dbReference>
<keyword evidence="5 7" id="KW-0378">Hydrolase</keyword>
<dbReference type="Gene3D" id="2.10.109.10">
    <property type="entry name" value="Umud Fragment, subunit A"/>
    <property type="match status" value="1"/>
</dbReference>
<comment type="similarity">
    <text evidence="2 8">Belongs to the peptidase S26 family.</text>
</comment>
<dbReference type="CDD" id="cd06530">
    <property type="entry name" value="S26_SPase_I"/>
    <property type="match status" value="1"/>
</dbReference>
<dbReference type="InterPro" id="IPR036286">
    <property type="entry name" value="LexA/Signal_pep-like_sf"/>
</dbReference>
<evidence type="ECO:0000256" key="8">
    <source>
        <dbReference type="RuleBase" id="RU362042"/>
    </source>
</evidence>
<comment type="caution">
    <text evidence="11">The sequence shown here is derived from an EMBL/GenBank/DDBJ whole genome shotgun (WGS) entry which is preliminary data.</text>
</comment>
<evidence type="ECO:0000256" key="6">
    <source>
        <dbReference type="PIRSR" id="PIRSR600223-1"/>
    </source>
</evidence>
<accession>A0A7C9LIX3</accession>